<evidence type="ECO:0000313" key="2">
    <source>
        <dbReference type="EMBL" id="MBO8425885.1"/>
    </source>
</evidence>
<protein>
    <recommendedName>
        <fullName evidence="4">Lipoprotein</fullName>
    </recommendedName>
</protein>
<dbReference type="Proteomes" id="UP000823634">
    <property type="component" value="Unassembled WGS sequence"/>
</dbReference>
<sequence length="503" mass="54330">MKKIKYCLLAALPLASCAFTSVNAEGGASLSAEQAKTMADFFASPLRSTATITPTYKLLTVPSVTAIEEVSDTARHSRLLAGGEVLLANDFASDPSGNALLQTINISNEVESSALRDDDSNAIPFADYGSGYAPLAGLSADDISTYFEVSESETGYTLTGNQKATALLTPSLTAFQYNINPYSFDTVSATQYVDKIVLELSSDGTPVSMSYRSVNADRFGAMGEYYEVEFEAIDEVSALSPLESSMGIEDKQALQSALDGLAASLLGGNFTAHISLDAYSNGVHVGEKPAMEYNAYYDYFGPREVMLTDMALEDSSYGKTYTGMAHFEFDTGVSEGETEHVDGYAMIGVSPESNFASNITEDIVSLQEAVPNVGLLDAELFEKDEEGYYFDLAGFLYNDYYFCLDVMESILGAGDYLSRVASFYLGSTTSFTFDFDSLRVELVEGGLPVFRLSFFSDMLGYDIVTTVSFSNVGTTDLDSVPALKSVLATYDLYFQTSATEDNQ</sequence>
<proteinExistence type="predicted"/>
<dbReference type="AlphaFoldDB" id="A0A9D9GSS7"/>
<keyword evidence="1" id="KW-0732">Signal</keyword>
<feature type="chain" id="PRO_5038974297" description="Lipoprotein" evidence="1">
    <location>
        <begin position="25"/>
        <end position="503"/>
    </location>
</feature>
<gene>
    <name evidence="2" type="ORF">IAC61_01010</name>
</gene>
<dbReference type="EMBL" id="JADINA010000007">
    <property type="protein sequence ID" value="MBO8425885.1"/>
    <property type="molecule type" value="Genomic_DNA"/>
</dbReference>
<reference evidence="2" key="2">
    <citation type="journal article" date="2021" name="PeerJ">
        <title>Extensive microbial diversity within the chicken gut microbiome revealed by metagenomics and culture.</title>
        <authorList>
            <person name="Gilroy R."/>
            <person name="Ravi A."/>
            <person name="Getino M."/>
            <person name="Pursley I."/>
            <person name="Horton D.L."/>
            <person name="Alikhan N.F."/>
            <person name="Baker D."/>
            <person name="Gharbi K."/>
            <person name="Hall N."/>
            <person name="Watson M."/>
            <person name="Adriaenssens E.M."/>
            <person name="Foster-Nyarko E."/>
            <person name="Jarju S."/>
            <person name="Secka A."/>
            <person name="Antonio M."/>
            <person name="Oren A."/>
            <person name="Chaudhuri R.R."/>
            <person name="La Ragione R."/>
            <person name="Hildebrand F."/>
            <person name="Pallen M.J."/>
        </authorList>
    </citation>
    <scope>NUCLEOTIDE SEQUENCE</scope>
    <source>
        <strain evidence="2">17113</strain>
    </source>
</reference>
<reference evidence="2" key="1">
    <citation type="submission" date="2020-10" db="EMBL/GenBank/DDBJ databases">
        <authorList>
            <person name="Gilroy R."/>
        </authorList>
    </citation>
    <scope>NUCLEOTIDE SEQUENCE</scope>
    <source>
        <strain evidence="2">17113</strain>
    </source>
</reference>
<evidence type="ECO:0000256" key="1">
    <source>
        <dbReference type="SAM" id="SignalP"/>
    </source>
</evidence>
<feature type="signal peptide" evidence="1">
    <location>
        <begin position="1"/>
        <end position="24"/>
    </location>
</feature>
<comment type="caution">
    <text evidence="2">The sequence shown here is derived from an EMBL/GenBank/DDBJ whole genome shotgun (WGS) entry which is preliminary data.</text>
</comment>
<name>A0A9D9GSS7_9FIRM</name>
<evidence type="ECO:0000313" key="3">
    <source>
        <dbReference type="Proteomes" id="UP000823634"/>
    </source>
</evidence>
<evidence type="ECO:0008006" key="4">
    <source>
        <dbReference type="Google" id="ProtNLM"/>
    </source>
</evidence>
<accession>A0A9D9GSS7</accession>
<organism evidence="2 3">
    <name type="scientific">Candidatus Alloenteromonas pullistercoris</name>
    <dbReference type="NCBI Taxonomy" id="2840785"/>
    <lineage>
        <taxon>Bacteria</taxon>
        <taxon>Bacillati</taxon>
        <taxon>Bacillota</taxon>
        <taxon>Bacillota incertae sedis</taxon>
        <taxon>Candidatus Alloenteromonas</taxon>
    </lineage>
</organism>